<evidence type="ECO:0000256" key="14">
    <source>
        <dbReference type="ARBA" id="ARBA00044632"/>
    </source>
</evidence>
<dbReference type="Gene3D" id="3.20.190.10">
    <property type="entry name" value="MutM-like, N-terminal"/>
    <property type="match status" value="1"/>
</dbReference>
<proteinExistence type="inferred from homology"/>
<dbReference type="InterPro" id="IPR010979">
    <property type="entry name" value="Ribosomal_uS13-like_H2TH"/>
</dbReference>
<dbReference type="InterPro" id="IPR010663">
    <property type="entry name" value="Znf_FPG/IleRS"/>
</dbReference>
<dbReference type="InterPro" id="IPR015887">
    <property type="entry name" value="DNA_glyclase_Znf_dom_DNA_BS"/>
</dbReference>
<keyword evidence="13 15" id="KW-0326">Glycosidase</keyword>
<dbReference type="PROSITE" id="PS51068">
    <property type="entry name" value="FPG_CAT"/>
    <property type="match status" value="1"/>
</dbReference>
<comment type="catalytic activity">
    <reaction evidence="1 15">
        <text>Hydrolysis of DNA containing ring-opened 7-methylguanine residues, releasing 2,6-diamino-4-hydroxy-5-(N-methyl)formamidopyrimidine.</text>
        <dbReference type="EC" id="3.2.2.23"/>
    </reaction>
</comment>
<evidence type="ECO:0000313" key="19">
    <source>
        <dbReference type="Proteomes" id="UP001218246"/>
    </source>
</evidence>
<dbReference type="PROSITE" id="PS51066">
    <property type="entry name" value="ZF_FPG_2"/>
    <property type="match status" value="1"/>
</dbReference>
<dbReference type="PANTHER" id="PTHR22993:SF9">
    <property type="entry name" value="FORMAMIDOPYRIMIDINE-DNA GLYCOSYLASE"/>
    <property type="match status" value="1"/>
</dbReference>
<evidence type="ECO:0000259" key="16">
    <source>
        <dbReference type="PROSITE" id="PS51066"/>
    </source>
</evidence>
<evidence type="ECO:0000256" key="5">
    <source>
        <dbReference type="ARBA" id="ARBA00022763"/>
    </source>
</evidence>
<evidence type="ECO:0000256" key="4">
    <source>
        <dbReference type="ARBA" id="ARBA00022723"/>
    </source>
</evidence>
<evidence type="ECO:0000256" key="1">
    <source>
        <dbReference type="ARBA" id="ARBA00001668"/>
    </source>
</evidence>
<protein>
    <recommendedName>
        <fullName evidence="15">Formamidopyrimidine-DNA glycosylase</fullName>
        <shortName evidence="15">Fapy-DNA glycosylase</shortName>
        <ecNumber evidence="15">3.2.2.23</ecNumber>
    </recommendedName>
    <alternativeName>
        <fullName evidence="15">DNA-(apurinic or apyrimidinic site) lyase MutM</fullName>
        <shortName evidence="15">AP lyase MutM</shortName>
        <ecNumber evidence="15">4.2.99.18</ecNumber>
    </alternativeName>
</protein>
<dbReference type="Pfam" id="PF01149">
    <property type="entry name" value="Fapy_DNA_glyco"/>
    <property type="match status" value="1"/>
</dbReference>
<keyword evidence="7 15" id="KW-0378">Hydrolase</keyword>
<evidence type="ECO:0000256" key="3">
    <source>
        <dbReference type="ARBA" id="ARBA00011245"/>
    </source>
</evidence>
<keyword evidence="9 15" id="KW-0238">DNA-binding</keyword>
<feature type="domain" description="FPG-type" evidence="16">
    <location>
        <begin position="238"/>
        <end position="272"/>
    </location>
</feature>
<keyword evidence="4 15" id="KW-0479">Metal-binding</keyword>
<comment type="caution">
    <text evidence="18">The sequence shown here is derived from an EMBL/GenBank/DDBJ whole genome shotgun (WGS) entry which is preliminary data.</text>
</comment>
<dbReference type="SMART" id="SM01232">
    <property type="entry name" value="H2TH"/>
    <property type="match status" value="1"/>
</dbReference>
<evidence type="ECO:0000256" key="9">
    <source>
        <dbReference type="ARBA" id="ARBA00023125"/>
    </source>
</evidence>
<evidence type="ECO:0000256" key="12">
    <source>
        <dbReference type="ARBA" id="ARBA00023268"/>
    </source>
</evidence>
<keyword evidence="8 15" id="KW-0862">Zinc</keyword>
<evidence type="ECO:0000313" key="18">
    <source>
        <dbReference type="EMBL" id="MDG5753593.1"/>
    </source>
</evidence>
<gene>
    <name evidence="15 18" type="primary">mutM</name>
    <name evidence="15" type="synonym">fpg</name>
    <name evidence="18" type="ORF">P6P90_06330</name>
</gene>
<keyword evidence="10 15" id="KW-0234">DNA repair</keyword>
<dbReference type="PROSITE" id="PS01242">
    <property type="entry name" value="ZF_FPG_1"/>
    <property type="match status" value="1"/>
</dbReference>
<comment type="function">
    <text evidence="15">Involved in base excision repair of DNA damaged by oxidation or by mutagenic agents. Acts as DNA glycosylase that recognizes and removes damaged bases. Has a preference for oxidized purines, such as 7,8-dihydro-8-oxoguanine (8-oxoG). Has AP (apurinic/apyrimidinic) lyase activity and introduces nicks in the DNA strand. Cleaves the DNA backbone by beta-delta elimination to generate a single-strand break at the site of the removed base with both 3'- and 5'-phosphates.</text>
</comment>
<keyword evidence="5 15" id="KW-0227">DNA damage</keyword>
<reference evidence="18 19" key="1">
    <citation type="submission" date="2023-04" db="EMBL/GenBank/DDBJ databases">
        <title>Ectobacillus antri isolated from activated sludge.</title>
        <authorList>
            <person name="Yan P."/>
            <person name="Liu X."/>
        </authorList>
    </citation>
    <scope>NUCLEOTIDE SEQUENCE [LARGE SCALE GENOMIC DNA]</scope>
    <source>
        <strain evidence="18 19">C18H</strain>
    </source>
</reference>
<dbReference type="CDD" id="cd08966">
    <property type="entry name" value="EcFpg-like_N"/>
    <property type="match status" value="1"/>
</dbReference>
<keyword evidence="12 15" id="KW-0511">Multifunctional enzyme</keyword>
<dbReference type="EC" id="4.2.99.18" evidence="15"/>
<keyword evidence="11 15" id="KW-0456">Lyase</keyword>
<dbReference type="EC" id="3.2.2.23" evidence="15"/>
<evidence type="ECO:0000256" key="7">
    <source>
        <dbReference type="ARBA" id="ARBA00022801"/>
    </source>
</evidence>
<feature type="domain" description="Formamidopyrimidine-DNA glycosylase catalytic" evidence="17">
    <location>
        <begin position="2"/>
        <end position="115"/>
    </location>
</feature>
<dbReference type="Proteomes" id="UP001218246">
    <property type="component" value="Unassembled WGS sequence"/>
</dbReference>
<dbReference type="EMBL" id="JARULN010000003">
    <property type="protein sequence ID" value="MDG5753593.1"/>
    <property type="molecule type" value="Genomic_DNA"/>
</dbReference>
<evidence type="ECO:0000256" key="10">
    <source>
        <dbReference type="ARBA" id="ARBA00023204"/>
    </source>
</evidence>
<feature type="binding site" evidence="15">
    <location>
        <position position="112"/>
    </location>
    <ligand>
        <name>DNA</name>
        <dbReference type="ChEBI" id="CHEBI:16991"/>
    </ligand>
</feature>
<comment type="caution">
    <text evidence="15">Lacks conserved residue(s) required for the propagation of feature annotation.</text>
</comment>
<evidence type="ECO:0000256" key="8">
    <source>
        <dbReference type="ARBA" id="ARBA00022833"/>
    </source>
</evidence>
<dbReference type="Pfam" id="PF06827">
    <property type="entry name" value="zf-FPG_IleRS"/>
    <property type="match status" value="1"/>
</dbReference>
<dbReference type="SUPFAM" id="SSF57716">
    <property type="entry name" value="Glucocorticoid receptor-like (DNA-binding domain)"/>
    <property type="match status" value="1"/>
</dbReference>
<feature type="active site" description="Proton donor; for delta-elimination activity" evidence="15">
    <location>
        <position position="262"/>
    </location>
</feature>
<dbReference type="InterPro" id="IPR020629">
    <property type="entry name" value="FPG_Glyclase"/>
</dbReference>
<comment type="subunit">
    <text evidence="3 15">Monomer.</text>
</comment>
<dbReference type="SUPFAM" id="SSF46946">
    <property type="entry name" value="S13-like H2TH domain"/>
    <property type="match status" value="1"/>
</dbReference>
<feature type="active site" description="Proton donor; for beta-elimination activity" evidence="15">
    <location>
        <position position="60"/>
    </location>
</feature>
<dbReference type="GO" id="GO:0008534">
    <property type="term" value="F:oxidized purine nucleobase lesion DNA N-glycosylase activity"/>
    <property type="evidence" value="ECO:0007669"/>
    <property type="project" value="UniProtKB-EC"/>
</dbReference>
<dbReference type="Gene3D" id="1.10.8.50">
    <property type="match status" value="1"/>
</dbReference>
<comment type="cofactor">
    <cofactor evidence="15">
        <name>Zn(2+)</name>
        <dbReference type="ChEBI" id="CHEBI:29105"/>
    </cofactor>
    <text evidence="15">Binds 1 zinc ion per subunit.</text>
</comment>
<dbReference type="HAMAP" id="MF_00103">
    <property type="entry name" value="Fapy_DNA_glycosyl"/>
    <property type="match status" value="1"/>
</dbReference>
<evidence type="ECO:0000256" key="11">
    <source>
        <dbReference type="ARBA" id="ARBA00023239"/>
    </source>
</evidence>
<evidence type="ECO:0000256" key="15">
    <source>
        <dbReference type="HAMAP-Rule" id="MF_00103"/>
    </source>
</evidence>
<dbReference type="SMART" id="SM00898">
    <property type="entry name" value="Fapy_DNA_glyco"/>
    <property type="match status" value="1"/>
</dbReference>
<feature type="binding site" evidence="15">
    <location>
        <position position="93"/>
    </location>
    <ligand>
        <name>DNA</name>
        <dbReference type="ChEBI" id="CHEBI:16991"/>
    </ligand>
</feature>
<dbReference type="NCBIfam" id="TIGR00577">
    <property type="entry name" value="fpg"/>
    <property type="match status" value="1"/>
</dbReference>
<dbReference type="InterPro" id="IPR012319">
    <property type="entry name" value="FPG_cat"/>
</dbReference>
<dbReference type="InterPro" id="IPR015886">
    <property type="entry name" value="H2TH_FPG"/>
</dbReference>
<evidence type="ECO:0000256" key="13">
    <source>
        <dbReference type="ARBA" id="ARBA00023295"/>
    </source>
</evidence>
<sequence length="272" mass="30529">MPELPEVETVKRTLETLITGKTIEEVIVTYPKLVKEPDDAEIFRRLLQGECIVGVGRRGKFLLIYTNQYAIVSHLRMEGKYRLHDAGDPVDKHTHVRFRFTDGSELRYNDVRKFGTFHLFPKEEAALHLPLSGLGPEPSDVTAAHLQMHLGKTNRKVKVVLLDQTVLVGLGNIYVDEVLYRSGIHPERPGSSLQETEIEKIREETVKTLNEAVEKGGSTIRTYINSQGQIGTFQQSLFVYGRKGEPCCVCGTPIVKTVVGGRGTHYCPICQK</sequence>
<dbReference type="InterPro" id="IPR000214">
    <property type="entry name" value="Znf_DNA_glyclase/AP_lyase"/>
</dbReference>
<keyword evidence="6 15" id="KW-0863">Zinc-finger</keyword>
<accession>A0ABT6H455</accession>
<comment type="catalytic activity">
    <reaction evidence="14 15">
        <text>2'-deoxyribonucleotide-(2'-deoxyribose 5'-phosphate)-2'-deoxyribonucleotide-DNA = a 3'-end 2'-deoxyribonucleotide-(2,3-dehydro-2,3-deoxyribose 5'-phosphate)-DNA + a 5'-end 5'-phospho-2'-deoxyribonucleoside-DNA + H(+)</text>
        <dbReference type="Rhea" id="RHEA:66592"/>
        <dbReference type="Rhea" id="RHEA-COMP:13180"/>
        <dbReference type="Rhea" id="RHEA-COMP:16897"/>
        <dbReference type="Rhea" id="RHEA-COMP:17067"/>
        <dbReference type="ChEBI" id="CHEBI:15378"/>
        <dbReference type="ChEBI" id="CHEBI:136412"/>
        <dbReference type="ChEBI" id="CHEBI:157695"/>
        <dbReference type="ChEBI" id="CHEBI:167181"/>
        <dbReference type="EC" id="4.2.99.18"/>
    </reaction>
</comment>
<evidence type="ECO:0000259" key="17">
    <source>
        <dbReference type="PROSITE" id="PS51068"/>
    </source>
</evidence>
<dbReference type="Pfam" id="PF06831">
    <property type="entry name" value="H2TH"/>
    <property type="match status" value="1"/>
</dbReference>
<dbReference type="PANTHER" id="PTHR22993">
    <property type="entry name" value="FORMAMIDOPYRIMIDINE-DNA GLYCOSYLASE"/>
    <property type="match status" value="1"/>
</dbReference>
<dbReference type="NCBIfam" id="NF002211">
    <property type="entry name" value="PRK01103.1"/>
    <property type="match status" value="1"/>
</dbReference>
<comment type="similarity">
    <text evidence="2 15">Belongs to the FPG family.</text>
</comment>
<evidence type="ECO:0000256" key="6">
    <source>
        <dbReference type="ARBA" id="ARBA00022771"/>
    </source>
</evidence>
<feature type="active site" description="Proton donor" evidence="15">
    <location>
        <position position="3"/>
    </location>
</feature>
<organism evidence="18 19">
    <name type="scientific">Ectobacillus antri</name>
    <dbReference type="NCBI Taxonomy" id="2486280"/>
    <lineage>
        <taxon>Bacteria</taxon>
        <taxon>Bacillati</taxon>
        <taxon>Bacillota</taxon>
        <taxon>Bacilli</taxon>
        <taxon>Bacillales</taxon>
        <taxon>Bacillaceae</taxon>
        <taxon>Ectobacillus</taxon>
    </lineage>
</organism>
<dbReference type="RefSeq" id="WP_124564295.1">
    <property type="nucleotide sequence ID" value="NZ_JARRRY010000002.1"/>
</dbReference>
<name>A0ABT6H455_9BACI</name>
<evidence type="ECO:0000256" key="2">
    <source>
        <dbReference type="ARBA" id="ARBA00009409"/>
    </source>
</evidence>
<feature type="active site" description="Schiff-base intermediate with DNA" evidence="15">
    <location>
        <position position="2"/>
    </location>
</feature>
<dbReference type="SUPFAM" id="SSF81624">
    <property type="entry name" value="N-terminal domain of MutM-like DNA repair proteins"/>
    <property type="match status" value="1"/>
</dbReference>
<dbReference type="InterPro" id="IPR035937">
    <property type="entry name" value="FPG_N"/>
</dbReference>
<keyword evidence="19" id="KW-1185">Reference proteome</keyword>